<dbReference type="PANTHER" id="PTHR45749">
    <property type="match status" value="1"/>
</dbReference>
<evidence type="ECO:0000313" key="2">
    <source>
        <dbReference type="EMBL" id="KAJ8878249.1"/>
    </source>
</evidence>
<gene>
    <name evidence="2" type="ORF">PR048_018826</name>
</gene>
<sequence length="580" mass="67190">MTRETGYPRENSSGKRTRFALVEGYNPEDILAASMQHDEYDITHDKPHQADRIPPNKEEERIRHLQYKWFRVYPWLDYNPSKNTVFCFTCIKALRMRLVQHNPQYNSNIIYDGFTRWKKAIGRFSQHKNSSMDKESTEKLILLQQTPVANQHKTLTNEIPEIQHFLKNKKNFASWGIQNEVINDMAHSILRGLLSEVRNKKEFSIIVDETRDESCKEQVSICIRTVNSQILEEEDVFLGLYDTSDIRGERLFAVIEHVLCHFKISAGNVMMAITTEKQPKTQYCHCANHSLKLILQDSVKKYISLLRDCMQWVQEIGNIVKCSPKIKTKLADLAADLDLRETHDPKPLAPHADQSDFIKEKYVYACEYVTSKALCLCDQFYKGEACEYVVSKALCLYNQFPKGEVFLGLRICLGLFSGTECLSVVLQKKTITAAGSSEAITVVSKCLREKRNEDGFNHLWSEMDSKEGLYFKALDSITGEIQRRFEPTGKRRYALLGKALATQLIEWNSKVTESLQEKYFDLQQLGHQIEMLKKLSPHCTKTMEYMQRSKDMHPETRYLFPELERFFCYLLVTPVTTATA</sequence>
<comment type="caution">
    <text evidence="2">The sequence shown here is derived from an EMBL/GenBank/DDBJ whole genome shotgun (WGS) entry which is preliminary data.</text>
</comment>
<accession>A0ABQ9H1Q7</accession>
<name>A0ABQ9H1Q7_9NEOP</name>
<evidence type="ECO:0000313" key="3">
    <source>
        <dbReference type="Proteomes" id="UP001159363"/>
    </source>
</evidence>
<feature type="domain" description="TTF-type" evidence="1">
    <location>
        <begin position="61"/>
        <end position="153"/>
    </location>
</feature>
<dbReference type="InterPro" id="IPR006580">
    <property type="entry name" value="Znf_TTF"/>
</dbReference>
<dbReference type="EMBL" id="JARBHB010000007">
    <property type="protein sequence ID" value="KAJ8878249.1"/>
    <property type="molecule type" value="Genomic_DNA"/>
</dbReference>
<organism evidence="2 3">
    <name type="scientific">Dryococelus australis</name>
    <dbReference type="NCBI Taxonomy" id="614101"/>
    <lineage>
        <taxon>Eukaryota</taxon>
        <taxon>Metazoa</taxon>
        <taxon>Ecdysozoa</taxon>
        <taxon>Arthropoda</taxon>
        <taxon>Hexapoda</taxon>
        <taxon>Insecta</taxon>
        <taxon>Pterygota</taxon>
        <taxon>Neoptera</taxon>
        <taxon>Polyneoptera</taxon>
        <taxon>Phasmatodea</taxon>
        <taxon>Verophasmatodea</taxon>
        <taxon>Anareolatae</taxon>
        <taxon>Phasmatidae</taxon>
        <taxon>Eurycanthinae</taxon>
        <taxon>Dryococelus</taxon>
    </lineage>
</organism>
<proteinExistence type="predicted"/>
<keyword evidence="3" id="KW-1185">Reference proteome</keyword>
<protein>
    <recommendedName>
        <fullName evidence="1">TTF-type domain-containing protein</fullName>
    </recommendedName>
</protein>
<reference evidence="2 3" key="1">
    <citation type="submission" date="2023-02" db="EMBL/GenBank/DDBJ databases">
        <title>LHISI_Scaffold_Assembly.</title>
        <authorList>
            <person name="Stuart O.P."/>
            <person name="Cleave R."/>
            <person name="Magrath M.J.L."/>
            <person name="Mikheyev A.S."/>
        </authorList>
    </citation>
    <scope>NUCLEOTIDE SEQUENCE [LARGE SCALE GENOMIC DNA]</scope>
    <source>
        <strain evidence="2">Daus_M_001</strain>
        <tissue evidence="2">Leg muscle</tissue>
    </source>
</reference>
<dbReference type="Proteomes" id="UP001159363">
    <property type="component" value="Chromosome 6"/>
</dbReference>
<dbReference type="SMART" id="SM00597">
    <property type="entry name" value="ZnF_TTF"/>
    <property type="match status" value="1"/>
</dbReference>
<evidence type="ECO:0000259" key="1">
    <source>
        <dbReference type="SMART" id="SM00597"/>
    </source>
</evidence>
<dbReference type="PANTHER" id="PTHR45749:SF21">
    <property type="entry name" value="DUF4371 DOMAIN-CONTAINING PROTEIN"/>
    <property type="match status" value="1"/>
</dbReference>